<feature type="non-terminal residue" evidence="2">
    <location>
        <position position="293"/>
    </location>
</feature>
<feature type="non-terminal residue" evidence="2">
    <location>
        <position position="1"/>
    </location>
</feature>
<proteinExistence type="predicted"/>
<name>X1LC09_9ZZZZ</name>
<dbReference type="AlphaFoldDB" id="X1LC09"/>
<dbReference type="EMBL" id="BARV01004233">
    <property type="protein sequence ID" value="GAI16623.1"/>
    <property type="molecule type" value="Genomic_DNA"/>
</dbReference>
<accession>X1LC09</accession>
<reference evidence="2" key="1">
    <citation type="journal article" date="2014" name="Front. Microbiol.">
        <title>High frequency of phylogenetically diverse reductive dehalogenase-homologous genes in deep subseafloor sedimentary metagenomes.</title>
        <authorList>
            <person name="Kawai M."/>
            <person name="Futagami T."/>
            <person name="Toyoda A."/>
            <person name="Takaki Y."/>
            <person name="Nishi S."/>
            <person name="Hori S."/>
            <person name="Arai W."/>
            <person name="Tsubouchi T."/>
            <person name="Morono Y."/>
            <person name="Uchiyama I."/>
            <person name="Ito T."/>
            <person name="Fujiyama A."/>
            <person name="Inagaki F."/>
            <person name="Takami H."/>
        </authorList>
    </citation>
    <scope>NUCLEOTIDE SEQUENCE</scope>
    <source>
        <strain evidence="2">Expedition CK06-06</strain>
    </source>
</reference>
<organism evidence="2">
    <name type="scientific">marine sediment metagenome</name>
    <dbReference type="NCBI Taxonomy" id="412755"/>
    <lineage>
        <taxon>unclassified sequences</taxon>
        <taxon>metagenomes</taxon>
        <taxon>ecological metagenomes</taxon>
    </lineage>
</organism>
<comment type="caution">
    <text evidence="2">The sequence shown here is derived from an EMBL/GenBank/DDBJ whole genome shotgun (WGS) entry which is preliminary data.</text>
</comment>
<evidence type="ECO:0000313" key="2">
    <source>
        <dbReference type="EMBL" id="GAI16623.1"/>
    </source>
</evidence>
<gene>
    <name evidence="2" type="ORF">S06H3_09543</name>
</gene>
<sequence length="293" mass="33381">EEVVRNLFTETLAISECQGAPAKTIKVWRGTVGEVLATGYVIGFTKYNVPIFKLRFAPNRRISMPEDDVLGFQFTNLGEPLSLLVVEAKNWQDDIGGAVKEANATLLRVKDSSPTLLNFVIEELDAQGRYDEAKMVQRFFDKYNYEYKTEYLAFVVADVRKWKDELYLTVSPRPAIPLEIAAFLITDWEDFQKSLTLTDQEEPWIPTMPVLKIDDLADVQRLLDNSTFKNQHSRLASAALATSLQIEGREQIQYELDARRLEMAARFVSATAIRLLPDNPESSENLLYYAARI</sequence>
<feature type="domain" description="Anti-bacteriophage protein A/HamA C-terminal" evidence="1">
    <location>
        <begin position="29"/>
        <end position="171"/>
    </location>
</feature>
<protein>
    <recommendedName>
        <fullName evidence="1">Anti-bacteriophage protein A/HamA C-terminal domain-containing protein</fullName>
    </recommendedName>
</protein>
<dbReference type="Pfam" id="PF08878">
    <property type="entry name" value="HamA"/>
    <property type="match status" value="1"/>
</dbReference>
<evidence type="ECO:0000259" key="1">
    <source>
        <dbReference type="Pfam" id="PF08878"/>
    </source>
</evidence>
<dbReference type="InterPro" id="IPR014976">
    <property type="entry name" value="AbpA_HamA_C"/>
</dbReference>